<reference evidence="3" key="2">
    <citation type="submission" date="2013-12" db="EMBL/GenBank/DDBJ databases">
        <title>Evolution of pathogenesis and genome organization in the Tremellales.</title>
        <authorList>
            <person name="Cuomo C."/>
            <person name="Litvintseva A."/>
            <person name="Heitman J."/>
            <person name="Chen Y."/>
            <person name="Sun S."/>
            <person name="Springer D."/>
            <person name="Dromer F."/>
            <person name="Young S."/>
            <person name="Zeng Q."/>
            <person name="Chapman S."/>
            <person name="Gujja S."/>
            <person name="Saif S."/>
            <person name="Birren B."/>
        </authorList>
    </citation>
    <scope>NUCLEOTIDE SEQUENCE [LARGE SCALE GENOMIC DNA]</scope>
    <source>
        <strain evidence="3">CBS 10435</strain>
    </source>
</reference>
<feature type="compositionally biased region" description="Low complexity" evidence="1">
    <location>
        <begin position="256"/>
        <end position="283"/>
    </location>
</feature>
<feature type="compositionally biased region" description="Basic and acidic residues" evidence="1">
    <location>
        <begin position="558"/>
        <end position="569"/>
    </location>
</feature>
<feature type="region of interest" description="Disordered" evidence="1">
    <location>
        <begin position="317"/>
        <end position="346"/>
    </location>
</feature>
<feature type="compositionally biased region" description="Acidic residues" evidence="1">
    <location>
        <begin position="410"/>
        <end position="426"/>
    </location>
</feature>
<keyword evidence="3" id="KW-1185">Reference proteome</keyword>
<feature type="compositionally biased region" description="Pro residues" evidence="1">
    <location>
        <begin position="432"/>
        <end position="441"/>
    </location>
</feature>
<feature type="compositionally biased region" description="Polar residues" evidence="1">
    <location>
        <begin position="246"/>
        <end position="255"/>
    </location>
</feature>
<accession>A0A1B9IG33</accession>
<dbReference type="EMBL" id="KI669470">
    <property type="protein sequence ID" value="OCF54526.1"/>
    <property type="molecule type" value="Genomic_DNA"/>
</dbReference>
<feature type="compositionally biased region" description="Polar residues" evidence="1">
    <location>
        <begin position="362"/>
        <end position="375"/>
    </location>
</feature>
<feature type="compositionally biased region" description="Acidic residues" evidence="1">
    <location>
        <begin position="323"/>
        <end position="346"/>
    </location>
</feature>
<feature type="region of interest" description="Disordered" evidence="1">
    <location>
        <begin position="160"/>
        <end position="299"/>
    </location>
</feature>
<dbReference type="Proteomes" id="UP000092583">
    <property type="component" value="Unassembled WGS sequence"/>
</dbReference>
<sequence>MTSGKKRYDPPRHQWTEKQTYHLLETISSSQTYLDTFFPPQSFKSTSTKYELEKELCLLILDNTKWMEWMIQHSKIRRNGDRLEVLEGWEKMGNPVRSRLDLIHKDARDARRLLGKATSPDDLKHNSQERLIWNDYRNSGRYTWYFLYVQAQLVHNPNWINSPQTTGDSRSGSSSTPDPGLASSATPLRSISTNHPRDTEARRSTRGNCPDERPISSNQRTTSSLPRPSLSNVSPSTPVRPLISSFPRSANTTTKRTLPPHSTTFTTPSSSSSPRLAPLSLDSRLSKRPRVSPPAQRISLRTTPLIRRVGNLAPDVISISSDSDSDSNDDPNESFSNNEDEDNDDSTDLVEIQVTTMIRPDPSSNIPFIPFSTNRDNPHTRSRTILDQAQNLEAIRNLSRPIMTPRNHDDSDDDSDSDREEQDETTEVSSRPPTPPFPPPLSSTTSAMMTHIEELQGENTLSGAISEHFMEDMFRDPTIRSYRLDALHRNLGKSPPPVQLAVQSIVTVSAGPVEDDEVLRLHAVEHQDEEEEFRYGLVFSPLIITDETLPDFPIDLGSPKHGERDKPIEISDTEDDEEQDQVVIVQQSDISRSSISILEIDTRPSVNHHPGGGEVEELVDEHEDTDMDMDMGMDVQNDADLDDLNSELGVGARDELEDMDLCSDMGQDDIEQRVDDSWEMVDDPGSCNSPQHRPPSLTIASSSTQPMNPLNKSSPSSRSLAHTQPGSTQDTPRTLDAFRPMIRILLLELKHTKSRALVDIEVDFRCMRSPSIKSLEDVVELMGGKVFDANRKQGERKMRYLVVDHGVLEEDVHVSKGRTVTVGELLGVIADLRERELNGV</sequence>
<feature type="region of interest" description="Disordered" evidence="1">
    <location>
        <begin position="396"/>
        <end position="445"/>
    </location>
</feature>
<feature type="region of interest" description="Disordered" evidence="1">
    <location>
        <begin position="679"/>
        <end position="734"/>
    </location>
</feature>
<evidence type="ECO:0000256" key="1">
    <source>
        <dbReference type="SAM" id="MobiDB-lite"/>
    </source>
</evidence>
<feature type="region of interest" description="Disordered" evidence="1">
    <location>
        <begin position="358"/>
        <end position="380"/>
    </location>
</feature>
<reference evidence="2 3" key="1">
    <citation type="submission" date="2013-07" db="EMBL/GenBank/DDBJ databases">
        <title>The Genome Sequence of Kwoniella mangroviensis CBS10435.</title>
        <authorList>
            <consortium name="The Broad Institute Genome Sequencing Platform"/>
            <person name="Cuomo C."/>
            <person name="Litvintseva A."/>
            <person name="Chen Y."/>
            <person name="Heitman J."/>
            <person name="Sun S."/>
            <person name="Springer D."/>
            <person name="Dromer F."/>
            <person name="Young S.K."/>
            <person name="Zeng Q."/>
            <person name="Gargeya S."/>
            <person name="Fitzgerald M."/>
            <person name="Abouelleil A."/>
            <person name="Alvarado L."/>
            <person name="Berlin A.M."/>
            <person name="Chapman S.B."/>
            <person name="Dewar J."/>
            <person name="Goldberg J."/>
            <person name="Griggs A."/>
            <person name="Gujja S."/>
            <person name="Hansen M."/>
            <person name="Howarth C."/>
            <person name="Imamovic A."/>
            <person name="Larimer J."/>
            <person name="McCowan C."/>
            <person name="Murphy C."/>
            <person name="Pearson M."/>
            <person name="Priest M."/>
            <person name="Roberts A."/>
            <person name="Saif S."/>
            <person name="Shea T."/>
            <person name="Sykes S."/>
            <person name="Wortman J."/>
            <person name="Nusbaum C."/>
            <person name="Birren B."/>
        </authorList>
    </citation>
    <scope>NUCLEOTIDE SEQUENCE [LARGE SCALE GENOMIC DNA]</scope>
    <source>
        <strain evidence="2 3">CBS 10435</strain>
    </source>
</reference>
<feature type="compositionally biased region" description="Polar residues" evidence="1">
    <location>
        <begin position="215"/>
        <end position="237"/>
    </location>
</feature>
<gene>
    <name evidence="2" type="ORF">L486_08076</name>
</gene>
<name>A0A1B9IG33_9TREE</name>
<feature type="region of interest" description="Disordered" evidence="1">
    <location>
        <begin position="555"/>
        <end position="580"/>
    </location>
</feature>
<evidence type="ECO:0000313" key="3">
    <source>
        <dbReference type="Proteomes" id="UP000092583"/>
    </source>
</evidence>
<feature type="compositionally biased region" description="Polar residues" evidence="1">
    <location>
        <begin position="698"/>
        <end position="732"/>
    </location>
</feature>
<feature type="compositionally biased region" description="Basic and acidic residues" evidence="1">
    <location>
        <begin position="195"/>
        <end position="214"/>
    </location>
</feature>
<protein>
    <recommendedName>
        <fullName evidence="4">BRCT domain-containing protein</fullName>
    </recommendedName>
</protein>
<feature type="compositionally biased region" description="Polar residues" evidence="1">
    <location>
        <begin position="183"/>
        <end position="194"/>
    </location>
</feature>
<feature type="compositionally biased region" description="Low complexity" evidence="1">
    <location>
        <begin position="165"/>
        <end position="180"/>
    </location>
</feature>
<organism evidence="2 3">
    <name type="scientific">Kwoniella mangroviensis CBS 10435</name>
    <dbReference type="NCBI Taxonomy" id="1331196"/>
    <lineage>
        <taxon>Eukaryota</taxon>
        <taxon>Fungi</taxon>
        <taxon>Dikarya</taxon>
        <taxon>Basidiomycota</taxon>
        <taxon>Agaricomycotina</taxon>
        <taxon>Tremellomycetes</taxon>
        <taxon>Tremellales</taxon>
        <taxon>Cryptococcaceae</taxon>
        <taxon>Kwoniella</taxon>
    </lineage>
</organism>
<evidence type="ECO:0008006" key="4">
    <source>
        <dbReference type="Google" id="ProtNLM"/>
    </source>
</evidence>
<evidence type="ECO:0000313" key="2">
    <source>
        <dbReference type="EMBL" id="OCF54526.1"/>
    </source>
</evidence>
<proteinExistence type="predicted"/>
<dbReference type="AlphaFoldDB" id="A0A1B9IG33"/>
<feature type="compositionally biased region" description="Acidic residues" evidence="1">
    <location>
        <begin position="571"/>
        <end position="580"/>
    </location>
</feature>
<dbReference type="OrthoDB" id="2565054at2759"/>